<dbReference type="EMBL" id="JAHHFP010000001">
    <property type="protein sequence ID" value="MBX7270251.1"/>
    <property type="molecule type" value="Genomic_DNA"/>
</dbReference>
<comment type="caution">
    <text evidence="1">The sequence shown here is derived from an EMBL/GenBank/DDBJ whole genome shotgun (WGS) entry which is preliminary data.</text>
</comment>
<accession>A0ACC5VCL5</accession>
<protein>
    <submittedName>
        <fullName evidence="1">Uncharacterized protein</fullName>
    </submittedName>
</protein>
<organism evidence="1 2">
    <name type="scientific">Stutzerimonas chloritidismutans</name>
    <name type="common">Pseudomonas chloritidismutans</name>
    <dbReference type="NCBI Taxonomy" id="203192"/>
    <lineage>
        <taxon>Bacteria</taxon>
        <taxon>Pseudomonadati</taxon>
        <taxon>Pseudomonadota</taxon>
        <taxon>Gammaproteobacteria</taxon>
        <taxon>Pseudomonadales</taxon>
        <taxon>Pseudomonadaceae</taxon>
        <taxon>Stutzerimonas</taxon>
    </lineage>
</organism>
<dbReference type="Proteomes" id="UP000782475">
    <property type="component" value="Unassembled WGS sequence"/>
</dbReference>
<gene>
    <name evidence="1" type="ORF">KJJ99_00320</name>
</gene>
<keyword evidence="2" id="KW-1185">Reference proteome</keyword>
<evidence type="ECO:0000313" key="2">
    <source>
        <dbReference type="Proteomes" id="UP000782475"/>
    </source>
</evidence>
<reference evidence="1 2" key="1">
    <citation type="journal article" date="2021" name="Appl. Microbiol. Biotechnol.">
        <title>Biotechnological applications of marine bacteria in bioremediation of environments polluted with hydrocarbons and plastics.</title>
        <authorList>
            <person name="Muriel-Millan L.F."/>
            <person name="Millan-Lopez S."/>
            <person name="Pardo-Lopez L."/>
        </authorList>
    </citation>
    <scope>NUCLEOTIDE SEQUENCE [LARGE SCALE GENOMIC DNA]</scope>
    <source>
        <strain evidence="1 2">GOM4</strain>
    </source>
</reference>
<proteinExistence type="predicted"/>
<evidence type="ECO:0000313" key="1">
    <source>
        <dbReference type="EMBL" id="MBX7270251.1"/>
    </source>
</evidence>
<name>A0ACC5VCL5_STUCH</name>
<sequence length="283" mass="29311">MRHTLVAAFATLTDANRTRGDLMSRGIAREQIHAIGAESADIHAYDAPYTTTPDTPVDRTHHESKITHFFKSLFGHEPHETHRHYATAYPDAVRRGALVIAVDVDDEDQLAKARDALEYNGAIDINERGGTGTADGYPGPSSPYAGATGGDSHLDKHFTTPGTGTGATRTAGMAGTTGAGLHSANERFGEGAGTSASAEVAGPTTTSTEYNDRSSADTGRYDIGSAAKRAGTDYPDTTATSVPTGAGTTGHGTSLDAPEVAPGVGTADAGLSRDRICVIQRPS</sequence>